<evidence type="ECO:0000256" key="1">
    <source>
        <dbReference type="SAM" id="Phobius"/>
    </source>
</evidence>
<keyword evidence="1" id="KW-0472">Membrane</keyword>
<keyword evidence="1" id="KW-1133">Transmembrane helix</keyword>
<name>A0A1G7ZP10_9ACTN</name>
<feature type="transmembrane region" description="Helical" evidence="1">
    <location>
        <begin position="121"/>
        <end position="141"/>
    </location>
</feature>
<dbReference type="Proteomes" id="UP000198923">
    <property type="component" value="Unassembled WGS sequence"/>
</dbReference>
<dbReference type="AlphaFoldDB" id="A0A1G7ZP10"/>
<reference evidence="2 3" key="1">
    <citation type="submission" date="2016-10" db="EMBL/GenBank/DDBJ databases">
        <authorList>
            <person name="de Groot N.N."/>
        </authorList>
    </citation>
    <scope>NUCLEOTIDE SEQUENCE [LARGE SCALE GENOMIC DNA]</scope>
    <source>
        <strain evidence="2 3">CPCC 201354</strain>
    </source>
</reference>
<dbReference type="RefSeq" id="WP_093170853.1">
    <property type="nucleotide sequence ID" value="NZ_FNCN01000011.1"/>
</dbReference>
<accession>A0A1G7ZP10</accession>
<evidence type="ECO:0000313" key="3">
    <source>
        <dbReference type="Proteomes" id="UP000198923"/>
    </source>
</evidence>
<keyword evidence="3" id="KW-1185">Reference proteome</keyword>
<protein>
    <submittedName>
        <fullName evidence="2">Uncharacterized protein</fullName>
    </submittedName>
</protein>
<dbReference type="EMBL" id="FNCN01000011">
    <property type="protein sequence ID" value="SDH10502.1"/>
    <property type="molecule type" value="Genomic_DNA"/>
</dbReference>
<keyword evidence="1" id="KW-0812">Transmembrane</keyword>
<feature type="transmembrane region" description="Helical" evidence="1">
    <location>
        <begin position="37"/>
        <end position="56"/>
    </location>
</feature>
<feature type="transmembrane region" description="Helical" evidence="1">
    <location>
        <begin position="12"/>
        <end position="31"/>
    </location>
</feature>
<evidence type="ECO:0000313" key="2">
    <source>
        <dbReference type="EMBL" id="SDH10502.1"/>
    </source>
</evidence>
<sequence length="157" mass="16271">MIRRPHRPTGPALAAAAFAVPQAGLHLLLIGSLAGPAGAAMAVLALACALCAIDLWRRPRLRAWAMMLVLSVAMIAVHLFPGFLGHGAETAHGPHEAGVGHHAGHSVAEGSLSLSGFAMNAALWFSFAETILAAAVLLGAARHRIPWFAPRRSGTCP</sequence>
<dbReference type="STRING" id="504805.SAMN05421505_111141"/>
<proteinExistence type="predicted"/>
<organism evidence="2 3">
    <name type="scientific">Sinosporangium album</name>
    <dbReference type="NCBI Taxonomy" id="504805"/>
    <lineage>
        <taxon>Bacteria</taxon>
        <taxon>Bacillati</taxon>
        <taxon>Actinomycetota</taxon>
        <taxon>Actinomycetes</taxon>
        <taxon>Streptosporangiales</taxon>
        <taxon>Streptosporangiaceae</taxon>
        <taxon>Sinosporangium</taxon>
    </lineage>
</organism>
<dbReference type="OrthoDB" id="4967011at2"/>
<gene>
    <name evidence="2" type="ORF">SAMN05421505_111141</name>
</gene>
<feature type="transmembrane region" description="Helical" evidence="1">
    <location>
        <begin position="63"/>
        <end position="84"/>
    </location>
</feature>